<reference evidence="8" key="1">
    <citation type="submission" date="2014-01" db="EMBL/GenBank/DDBJ databases">
        <title>The Genome Sequence of Anopheles melas CM1001059_A (V2).</title>
        <authorList>
            <consortium name="The Broad Institute Genomics Platform"/>
            <person name="Neafsey D.E."/>
            <person name="Besansky N."/>
            <person name="Howell P."/>
            <person name="Walton C."/>
            <person name="Young S.K."/>
            <person name="Zeng Q."/>
            <person name="Gargeya S."/>
            <person name="Fitzgerald M."/>
            <person name="Haas B."/>
            <person name="Abouelleil A."/>
            <person name="Allen A.W."/>
            <person name="Alvarado L."/>
            <person name="Arachchi H.M."/>
            <person name="Berlin A.M."/>
            <person name="Chapman S.B."/>
            <person name="Gainer-Dewar J."/>
            <person name="Goldberg J."/>
            <person name="Griggs A."/>
            <person name="Gujja S."/>
            <person name="Hansen M."/>
            <person name="Howarth C."/>
            <person name="Imamovic A."/>
            <person name="Ireland A."/>
            <person name="Larimer J."/>
            <person name="McCowan C."/>
            <person name="Murphy C."/>
            <person name="Pearson M."/>
            <person name="Poon T.W."/>
            <person name="Priest M."/>
            <person name="Roberts A."/>
            <person name="Saif S."/>
            <person name="Shea T."/>
            <person name="Sisk P."/>
            <person name="Sykes S."/>
            <person name="Wortman J."/>
            <person name="Nusbaum C."/>
            <person name="Birren B."/>
        </authorList>
    </citation>
    <scope>NUCLEOTIDE SEQUENCE [LARGE SCALE GENOMIC DNA]</scope>
    <source>
        <strain evidence="8">CM1001059</strain>
    </source>
</reference>
<feature type="compositionally biased region" description="Low complexity" evidence="4">
    <location>
        <begin position="206"/>
        <end position="221"/>
    </location>
</feature>
<sequence>MRKTPLLLMVLLMATGPIRADPVQSGEVATIGQDMRTLLDDVKAHLNRFNSHYLINLEQRIVSLLTTMTSLDANVKTLQEKSQVWDVFQHHIGAWSEHIKSVDNKLEILRKTHETPSPTLETRLSSLDFKIQHIFEKVDVINEKLHDITKTVYALSSSSANNRGRRNDRLESAAAAEQAAILTKIGHLQKQINRIESNGNGCQSKANGQQQQGNGRTGATAKFRKDTSDSDEEMDDFLDKLTTKKLREMVSNRKQCRSLDVLTSLVRSVEDRTVRIYDLEANQFEQILSCCQRTNNEVTTFTNSADILLKRIEHLVLDVDRKVEKRNNLYCDSQAHAEQGKPPEQPASKANATRKESFDSSPDVDIGSGSEESMADATVISSGAIDQHEEISFHHPDKDGCHQLLKRFSGVYTFAEVELNEGRRDFNRRYCEFATGGPAWTVVQRRNWYDLQENFNRSWNEYKYGFGDLGYEFWLGNDFIHRLSYDDNVELRIELEDFEGQRAYAGYGTFRMESEKFNYNLMVADYHGNASDALAYHNDHDFSTYDRANDKSNGGFPCALTFGSGWWFNSCAESNLNGKYYLEHPRSHKSTGILWESWLGDYSLKAAKMMIRPKDAWTRDEDQSEKDTPVDPKQQEEAPKLLVIPLPKPNKTVIPVVPPANAGQSKQPNPQEACAPDGGETLEQRAAREIVEQTADAIVKKEQAANFVVPLRAELRLEDSARQSNLDDYESVPIEQFGMAMLRGMGFTGDPTSESDKLTPGPELRPKGLGLGADKTIKGTVGTGNNRSAAPDENLVMKCGAPVKIAMGKLQGKYGLITFCTATHPL</sequence>
<dbReference type="InterPro" id="IPR014716">
    <property type="entry name" value="Fibrinogen_a/b/g_C_1"/>
</dbReference>
<dbReference type="InterPro" id="IPR020837">
    <property type="entry name" value="Fibrinogen_CS"/>
</dbReference>
<evidence type="ECO:0000256" key="5">
    <source>
        <dbReference type="SAM" id="SignalP"/>
    </source>
</evidence>
<keyword evidence="8" id="KW-1185">Reference proteome</keyword>
<dbReference type="Proteomes" id="UP000075902">
    <property type="component" value="Unassembled WGS sequence"/>
</dbReference>
<evidence type="ECO:0000259" key="6">
    <source>
        <dbReference type="PROSITE" id="PS51406"/>
    </source>
</evidence>
<dbReference type="PANTHER" id="PTHR19143">
    <property type="entry name" value="FIBRINOGEN/TENASCIN/ANGIOPOEITIN"/>
    <property type="match status" value="1"/>
</dbReference>
<reference evidence="7" key="2">
    <citation type="submission" date="2020-05" db="UniProtKB">
        <authorList>
            <consortium name="EnsemblMetazoa"/>
        </authorList>
    </citation>
    <scope>IDENTIFICATION</scope>
    <source>
        <strain evidence="7">CM1001059</strain>
    </source>
</reference>
<dbReference type="STRING" id="34690.A0A182TD14"/>
<dbReference type="AlphaFoldDB" id="A0A182TD14"/>
<feature type="region of interest" description="Disordered" evidence="4">
    <location>
        <begin position="197"/>
        <end position="232"/>
    </location>
</feature>
<accession>A0A182TD14</accession>
<dbReference type="Pfam" id="PF00147">
    <property type="entry name" value="Fibrinogen_C"/>
    <property type="match status" value="1"/>
</dbReference>
<organism evidence="7 8">
    <name type="scientific">Anopheles melas</name>
    <dbReference type="NCBI Taxonomy" id="34690"/>
    <lineage>
        <taxon>Eukaryota</taxon>
        <taxon>Metazoa</taxon>
        <taxon>Ecdysozoa</taxon>
        <taxon>Arthropoda</taxon>
        <taxon>Hexapoda</taxon>
        <taxon>Insecta</taxon>
        <taxon>Pterygota</taxon>
        <taxon>Neoptera</taxon>
        <taxon>Endopterygota</taxon>
        <taxon>Diptera</taxon>
        <taxon>Nematocera</taxon>
        <taxon>Culicoidea</taxon>
        <taxon>Culicidae</taxon>
        <taxon>Anophelinae</taxon>
        <taxon>Anopheles</taxon>
    </lineage>
</organism>
<keyword evidence="2" id="KW-1015">Disulfide bond</keyword>
<dbReference type="GO" id="GO:0005634">
    <property type="term" value="C:nucleus"/>
    <property type="evidence" value="ECO:0007669"/>
    <property type="project" value="UniProtKB-SubCell"/>
</dbReference>
<feature type="domain" description="Fibrinogen C-terminal" evidence="6">
    <location>
        <begin position="392"/>
        <end position="615"/>
    </location>
</feature>
<keyword evidence="3" id="KW-0539">Nucleus</keyword>
<evidence type="ECO:0000256" key="4">
    <source>
        <dbReference type="SAM" id="MobiDB-lite"/>
    </source>
</evidence>
<dbReference type="VEuPathDB" id="VectorBase:AMEC000115"/>
<dbReference type="InterPro" id="IPR026822">
    <property type="entry name" value="Spp2/MOS2_G-patch"/>
</dbReference>
<keyword evidence="5" id="KW-0732">Signal</keyword>
<dbReference type="PROSITE" id="PS00514">
    <property type="entry name" value="FIBRINOGEN_C_1"/>
    <property type="match status" value="1"/>
</dbReference>
<dbReference type="PROSITE" id="PS51406">
    <property type="entry name" value="FIBRINOGEN_C_2"/>
    <property type="match status" value="1"/>
</dbReference>
<dbReference type="CDD" id="cd00087">
    <property type="entry name" value="FReD"/>
    <property type="match status" value="1"/>
</dbReference>
<dbReference type="InterPro" id="IPR002181">
    <property type="entry name" value="Fibrinogen_a/b/g_C_dom"/>
</dbReference>
<evidence type="ECO:0000256" key="3">
    <source>
        <dbReference type="ARBA" id="ARBA00023242"/>
    </source>
</evidence>
<dbReference type="Pfam" id="PF12656">
    <property type="entry name" value="G-patch_2"/>
    <property type="match status" value="1"/>
</dbReference>
<dbReference type="SMART" id="SM00186">
    <property type="entry name" value="FBG"/>
    <property type="match status" value="1"/>
</dbReference>
<dbReference type="GO" id="GO:0005615">
    <property type="term" value="C:extracellular space"/>
    <property type="evidence" value="ECO:0007669"/>
    <property type="project" value="TreeGrafter"/>
</dbReference>
<dbReference type="InterPro" id="IPR050373">
    <property type="entry name" value="Fibrinogen_C-term_domain"/>
</dbReference>
<dbReference type="InterPro" id="IPR036056">
    <property type="entry name" value="Fibrinogen-like_C"/>
</dbReference>
<evidence type="ECO:0000256" key="1">
    <source>
        <dbReference type="ARBA" id="ARBA00004123"/>
    </source>
</evidence>
<comment type="subcellular location">
    <subcellularLocation>
        <location evidence="1">Nucleus</location>
    </subcellularLocation>
</comment>
<dbReference type="EnsemblMetazoa" id="AMEC000115-RA">
    <property type="protein sequence ID" value="AMEC000115-PA"/>
    <property type="gene ID" value="AMEC000115"/>
</dbReference>
<protein>
    <submittedName>
        <fullName evidence="7">Fibrinogen C-terminal domain-containing protein</fullName>
    </submittedName>
</protein>
<dbReference type="SUPFAM" id="SSF56496">
    <property type="entry name" value="Fibrinogen C-terminal domain-like"/>
    <property type="match status" value="1"/>
</dbReference>
<feature type="region of interest" description="Disordered" evidence="4">
    <location>
        <begin position="615"/>
        <end position="639"/>
    </location>
</feature>
<feature type="region of interest" description="Disordered" evidence="4">
    <location>
        <begin position="658"/>
        <end position="678"/>
    </location>
</feature>
<name>A0A182TD14_9DIPT</name>
<dbReference type="Gene3D" id="3.90.215.10">
    <property type="entry name" value="Gamma Fibrinogen, chain A, domain 1"/>
    <property type="match status" value="1"/>
</dbReference>
<feature type="region of interest" description="Disordered" evidence="4">
    <location>
        <begin position="751"/>
        <end position="788"/>
    </location>
</feature>
<feature type="signal peptide" evidence="5">
    <location>
        <begin position="1"/>
        <end position="20"/>
    </location>
</feature>
<evidence type="ECO:0000256" key="2">
    <source>
        <dbReference type="ARBA" id="ARBA00023157"/>
    </source>
</evidence>
<dbReference type="PANTHER" id="PTHR19143:SF459">
    <property type="entry name" value="FIBRINOGEN C-TERMINAL DOMAIN-CONTAINING PROTEIN"/>
    <property type="match status" value="1"/>
</dbReference>
<evidence type="ECO:0000313" key="7">
    <source>
        <dbReference type="EnsemblMetazoa" id="AMEC000115-PA"/>
    </source>
</evidence>
<feature type="chain" id="PRO_5008136697" evidence="5">
    <location>
        <begin position="21"/>
        <end position="826"/>
    </location>
</feature>
<evidence type="ECO:0000313" key="8">
    <source>
        <dbReference type="Proteomes" id="UP000075902"/>
    </source>
</evidence>
<feature type="region of interest" description="Disordered" evidence="4">
    <location>
        <begin position="332"/>
        <end position="371"/>
    </location>
</feature>
<proteinExistence type="predicted"/>